<evidence type="ECO:0000256" key="1">
    <source>
        <dbReference type="ARBA" id="ARBA00004549"/>
    </source>
</evidence>
<evidence type="ECO:0000256" key="5">
    <source>
        <dbReference type="ARBA" id="ARBA00022703"/>
    </source>
</evidence>
<evidence type="ECO:0000256" key="10">
    <source>
        <dbReference type="ARBA" id="ARBA00023140"/>
    </source>
</evidence>
<dbReference type="PROSITE" id="PS50005">
    <property type="entry name" value="TPR"/>
    <property type="match status" value="1"/>
</dbReference>
<proteinExistence type="inferred from homology"/>
<dbReference type="PANTHER" id="PTHR13247:SF0">
    <property type="entry name" value="MITOCHONDRIAL FISSION 1 PROTEIN"/>
    <property type="match status" value="1"/>
</dbReference>
<protein>
    <recommendedName>
        <fullName evidence="11">Mitochondrial fission 1 protein</fullName>
    </recommendedName>
</protein>
<dbReference type="GO" id="GO:0000266">
    <property type="term" value="P:mitochondrial fission"/>
    <property type="evidence" value="ECO:0007669"/>
    <property type="project" value="UniProtKB-UniRule"/>
</dbReference>
<keyword evidence="12" id="KW-0802">TPR repeat</keyword>
<dbReference type="Proteomes" id="UP001634394">
    <property type="component" value="Unassembled WGS sequence"/>
</dbReference>
<dbReference type="Pfam" id="PF14852">
    <property type="entry name" value="Fis1_TPR_N"/>
    <property type="match status" value="1"/>
</dbReference>
<dbReference type="InterPro" id="IPR033745">
    <property type="entry name" value="Fis1_cytosol"/>
</dbReference>
<evidence type="ECO:0000256" key="3">
    <source>
        <dbReference type="ARBA" id="ARBA00008937"/>
    </source>
</evidence>
<sequence>METIINDVVDPRDIKKFELIYLDQQRHGPVSEKTQFEYAWCLVRSRYLDDMKKGVALLEDLFHKSRPDDSSRRDYLFYLAIGYTKTKEYETALKYVKALLKIEPENHQAKELKKLINDKLNKEGFLGMAIVGGATIAVVGGLVGLGIALAKKSS</sequence>
<keyword evidence="6 11" id="KW-1000">Mitochondrion outer membrane</keyword>
<comment type="function">
    <text evidence="11">Involved in the fragmentation of the mitochondrial network and its perinuclear clustering.</text>
</comment>
<accession>A0ABD3UD88</accession>
<dbReference type="GO" id="GO:0005741">
    <property type="term" value="C:mitochondrial outer membrane"/>
    <property type="evidence" value="ECO:0007669"/>
    <property type="project" value="UniProtKB-SubCell"/>
</dbReference>
<evidence type="ECO:0000256" key="6">
    <source>
        <dbReference type="ARBA" id="ARBA00022787"/>
    </source>
</evidence>
<dbReference type="FunFam" id="1.25.40.10:FF:000147">
    <property type="entry name" value="Mitochondrial fission 1 protein"/>
    <property type="match status" value="1"/>
</dbReference>
<dbReference type="SUPFAM" id="SSF48452">
    <property type="entry name" value="TPR-like"/>
    <property type="match status" value="1"/>
</dbReference>
<keyword evidence="5" id="KW-0053">Apoptosis</keyword>
<keyword evidence="15" id="KW-1185">Reference proteome</keyword>
<dbReference type="GO" id="GO:0005778">
    <property type="term" value="C:peroxisomal membrane"/>
    <property type="evidence" value="ECO:0007669"/>
    <property type="project" value="UniProtKB-SubCell"/>
</dbReference>
<reference evidence="14 15" key="1">
    <citation type="submission" date="2024-11" db="EMBL/GenBank/DDBJ databases">
        <title>Chromosome-level genome assembly of the freshwater bivalve Anodonta woodiana.</title>
        <authorList>
            <person name="Chen X."/>
        </authorList>
    </citation>
    <scope>NUCLEOTIDE SEQUENCE [LARGE SCALE GENOMIC DNA]</scope>
    <source>
        <strain evidence="14">MN2024</strain>
        <tissue evidence="14">Gills</tissue>
    </source>
</reference>
<dbReference type="InterPro" id="IPR011990">
    <property type="entry name" value="TPR-like_helical_dom_sf"/>
</dbReference>
<dbReference type="EMBL" id="JBJQND010000016">
    <property type="protein sequence ID" value="KAL3847446.1"/>
    <property type="molecule type" value="Genomic_DNA"/>
</dbReference>
<evidence type="ECO:0000256" key="13">
    <source>
        <dbReference type="SAM" id="Phobius"/>
    </source>
</evidence>
<feature type="transmembrane region" description="Helical" evidence="13">
    <location>
        <begin position="125"/>
        <end position="150"/>
    </location>
</feature>
<dbReference type="Gene3D" id="1.25.40.10">
    <property type="entry name" value="Tetratricopeptide repeat domain"/>
    <property type="match status" value="1"/>
</dbReference>
<dbReference type="InterPro" id="IPR016543">
    <property type="entry name" value="Fis1"/>
</dbReference>
<evidence type="ECO:0000256" key="7">
    <source>
        <dbReference type="ARBA" id="ARBA00022989"/>
    </source>
</evidence>
<dbReference type="CDD" id="cd12212">
    <property type="entry name" value="Fis1"/>
    <property type="match status" value="1"/>
</dbReference>
<dbReference type="GO" id="GO:0006915">
    <property type="term" value="P:apoptotic process"/>
    <property type="evidence" value="ECO:0007669"/>
    <property type="project" value="UniProtKB-KW"/>
</dbReference>
<evidence type="ECO:0000256" key="11">
    <source>
        <dbReference type="PIRNR" id="PIRNR008835"/>
    </source>
</evidence>
<dbReference type="PANTHER" id="PTHR13247">
    <property type="entry name" value="TETRATRICOPEPTIDE REPEAT PROTEIN 11 TPR REPEAT PROTEIN 11"/>
    <property type="match status" value="1"/>
</dbReference>
<organism evidence="14 15">
    <name type="scientific">Sinanodonta woodiana</name>
    <name type="common">Chinese pond mussel</name>
    <name type="synonym">Anodonta woodiana</name>
    <dbReference type="NCBI Taxonomy" id="1069815"/>
    <lineage>
        <taxon>Eukaryota</taxon>
        <taxon>Metazoa</taxon>
        <taxon>Spiralia</taxon>
        <taxon>Lophotrochozoa</taxon>
        <taxon>Mollusca</taxon>
        <taxon>Bivalvia</taxon>
        <taxon>Autobranchia</taxon>
        <taxon>Heteroconchia</taxon>
        <taxon>Palaeoheterodonta</taxon>
        <taxon>Unionida</taxon>
        <taxon>Unionoidea</taxon>
        <taxon>Unionidae</taxon>
        <taxon>Unioninae</taxon>
        <taxon>Sinanodonta</taxon>
    </lineage>
</organism>
<dbReference type="AlphaFoldDB" id="A0ABD3UD88"/>
<evidence type="ECO:0000256" key="2">
    <source>
        <dbReference type="ARBA" id="ARBA00004572"/>
    </source>
</evidence>
<keyword evidence="8 11" id="KW-0496">Mitochondrion</keyword>
<evidence type="ECO:0000256" key="8">
    <source>
        <dbReference type="ARBA" id="ARBA00023128"/>
    </source>
</evidence>
<comment type="similarity">
    <text evidence="3 11">Belongs to the FIS1 family.</text>
</comment>
<keyword evidence="10" id="KW-0576">Peroxisome</keyword>
<dbReference type="Pfam" id="PF14853">
    <property type="entry name" value="Fis1_TPR_C"/>
    <property type="match status" value="1"/>
</dbReference>
<comment type="subcellular location">
    <subcellularLocation>
        <location evidence="2">Mitochondrion outer membrane</location>
        <topology evidence="2">Single-pass membrane protein</topology>
    </subcellularLocation>
    <subcellularLocation>
        <location evidence="1">Peroxisome membrane</location>
        <topology evidence="1">Single-pass membrane protein</topology>
    </subcellularLocation>
</comment>
<name>A0ABD3UD88_SINWO</name>
<evidence type="ECO:0000256" key="12">
    <source>
        <dbReference type="PROSITE-ProRule" id="PRU00339"/>
    </source>
</evidence>
<comment type="domain">
    <text evidence="11">The C-terminus is required for mitochondrial localization, while the N-terminus is necessary for mitochondrial fission.</text>
</comment>
<dbReference type="PIRSF" id="PIRSF008835">
    <property type="entry name" value="TPR_repeat_11_Fis1"/>
    <property type="match status" value="1"/>
</dbReference>
<evidence type="ECO:0000256" key="4">
    <source>
        <dbReference type="ARBA" id="ARBA00022692"/>
    </source>
</evidence>
<dbReference type="InterPro" id="IPR019734">
    <property type="entry name" value="TPR_rpt"/>
</dbReference>
<comment type="caution">
    <text evidence="14">The sequence shown here is derived from an EMBL/GenBank/DDBJ whole genome shotgun (WGS) entry which is preliminary data.</text>
</comment>
<keyword evidence="7 13" id="KW-1133">Transmembrane helix</keyword>
<evidence type="ECO:0000256" key="9">
    <source>
        <dbReference type="ARBA" id="ARBA00023136"/>
    </source>
</evidence>
<keyword evidence="4 13" id="KW-0812">Transmembrane</keyword>
<feature type="repeat" description="TPR" evidence="12">
    <location>
        <begin position="73"/>
        <end position="106"/>
    </location>
</feature>
<gene>
    <name evidence="14" type="ORF">ACJMK2_018352</name>
</gene>
<dbReference type="InterPro" id="IPR028061">
    <property type="entry name" value="Fis1_TPR_C"/>
</dbReference>
<dbReference type="InterPro" id="IPR028058">
    <property type="entry name" value="Fis1_TPR_N"/>
</dbReference>
<keyword evidence="9 11" id="KW-0472">Membrane</keyword>
<evidence type="ECO:0000313" key="14">
    <source>
        <dbReference type="EMBL" id="KAL3847446.1"/>
    </source>
</evidence>
<evidence type="ECO:0000313" key="15">
    <source>
        <dbReference type="Proteomes" id="UP001634394"/>
    </source>
</evidence>